<organism evidence="2 3">
    <name type="scientific">Melanomma pulvis-pyrius CBS 109.77</name>
    <dbReference type="NCBI Taxonomy" id="1314802"/>
    <lineage>
        <taxon>Eukaryota</taxon>
        <taxon>Fungi</taxon>
        <taxon>Dikarya</taxon>
        <taxon>Ascomycota</taxon>
        <taxon>Pezizomycotina</taxon>
        <taxon>Dothideomycetes</taxon>
        <taxon>Pleosporomycetidae</taxon>
        <taxon>Pleosporales</taxon>
        <taxon>Melanommataceae</taxon>
        <taxon>Melanomma</taxon>
    </lineage>
</organism>
<dbReference type="AlphaFoldDB" id="A0A6A6X7F1"/>
<feature type="region of interest" description="Disordered" evidence="1">
    <location>
        <begin position="1"/>
        <end position="34"/>
    </location>
</feature>
<feature type="compositionally biased region" description="Basic and acidic residues" evidence="1">
    <location>
        <begin position="11"/>
        <end position="20"/>
    </location>
</feature>
<evidence type="ECO:0000256" key="1">
    <source>
        <dbReference type="SAM" id="MobiDB-lite"/>
    </source>
</evidence>
<dbReference type="Proteomes" id="UP000799757">
    <property type="component" value="Unassembled WGS sequence"/>
</dbReference>
<reference evidence="2" key="1">
    <citation type="journal article" date="2020" name="Stud. Mycol.">
        <title>101 Dothideomycetes genomes: a test case for predicting lifestyles and emergence of pathogens.</title>
        <authorList>
            <person name="Haridas S."/>
            <person name="Albert R."/>
            <person name="Binder M."/>
            <person name="Bloem J."/>
            <person name="Labutti K."/>
            <person name="Salamov A."/>
            <person name="Andreopoulos B."/>
            <person name="Baker S."/>
            <person name="Barry K."/>
            <person name="Bills G."/>
            <person name="Bluhm B."/>
            <person name="Cannon C."/>
            <person name="Castanera R."/>
            <person name="Culley D."/>
            <person name="Daum C."/>
            <person name="Ezra D."/>
            <person name="Gonzalez J."/>
            <person name="Henrissat B."/>
            <person name="Kuo A."/>
            <person name="Liang C."/>
            <person name="Lipzen A."/>
            <person name="Lutzoni F."/>
            <person name="Magnuson J."/>
            <person name="Mondo S."/>
            <person name="Nolan M."/>
            <person name="Ohm R."/>
            <person name="Pangilinan J."/>
            <person name="Park H.-J."/>
            <person name="Ramirez L."/>
            <person name="Alfaro M."/>
            <person name="Sun H."/>
            <person name="Tritt A."/>
            <person name="Yoshinaga Y."/>
            <person name="Zwiers L.-H."/>
            <person name="Turgeon B."/>
            <person name="Goodwin S."/>
            <person name="Spatafora J."/>
            <person name="Crous P."/>
            <person name="Grigoriev I."/>
        </authorList>
    </citation>
    <scope>NUCLEOTIDE SEQUENCE</scope>
    <source>
        <strain evidence="2">CBS 109.77</strain>
    </source>
</reference>
<dbReference type="OrthoDB" id="3494771at2759"/>
<evidence type="ECO:0000313" key="2">
    <source>
        <dbReference type="EMBL" id="KAF2792279.1"/>
    </source>
</evidence>
<evidence type="ECO:0000313" key="3">
    <source>
        <dbReference type="Proteomes" id="UP000799757"/>
    </source>
</evidence>
<keyword evidence="3" id="KW-1185">Reference proteome</keyword>
<name>A0A6A6X7F1_9PLEO</name>
<gene>
    <name evidence="2" type="ORF">K505DRAFT_326269</name>
</gene>
<feature type="compositionally biased region" description="Low complexity" evidence="1">
    <location>
        <begin position="1"/>
        <end position="10"/>
    </location>
</feature>
<proteinExistence type="predicted"/>
<protein>
    <submittedName>
        <fullName evidence="2">Uncharacterized protein</fullName>
    </submittedName>
</protein>
<dbReference type="EMBL" id="MU001977">
    <property type="protein sequence ID" value="KAF2792279.1"/>
    <property type="molecule type" value="Genomic_DNA"/>
</dbReference>
<accession>A0A6A6X7F1</accession>
<sequence>MSFSNSNSSRRASESSERANKQSHSMKKIWTSVKQHAVEHHRSVNAAYGAFYSPGRYTPKF</sequence>